<dbReference type="AlphaFoldDB" id="A0AA38GIZ0"/>
<evidence type="ECO:0000256" key="1">
    <source>
        <dbReference type="SAM" id="MobiDB-lite"/>
    </source>
</evidence>
<organism evidence="2 3">
    <name type="scientific">Taxus chinensis</name>
    <name type="common">Chinese yew</name>
    <name type="synonym">Taxus wallichiana var. chinensis</name>
    <dbReference type="NCBI Taxonomy" id="29808"/>
    <lineage>
        <taxon>Eukaryota</taxon>
        <taxon>Viridiplantae</taxon>
        <taxon>Streptophyta</taxon>
        <taxon>Embryophyta</taxon>
        <taxon>Tracheophyta</taxon>
        <taxon>Spermatophyta</taxon>
        <taxon>Pinopsida</taxon>
        <taxon>Pinidae</taxon>
        <taxon>Conifers II</taxon>
        <taxon>Cupressales</taxon>
        <taxon>Taxaceae</taxon>
        <taxon>Taxus</taxon>
    </lineage>
</organism>
<sequence length="51" mass="5274">PVGHIARAGYESTGQADSNTGTNYYPIGPDTGTSIDSRADSGSSTNTWLII</sequence>
<comment type="caution">
    <text evidence="2">The sequence shown here is derived from an EMBL/GenBank/DDBJ whole genome shotgun (WGS) entry which is preliminary data.</text>
</comment>
<accession>A0AA38GIZ0</accession>
<dbReference type="EMBL" id="JAHRHJ020000003">
    <property type="protein sequence ID" value="KAH9322333.1"/>
    <property type="molecule type" value="Genomic_DNA"/>
</dbReference>
<name>A0AA38GIZ0_TAXCH</name>
<feature type="non-terminal residue" evidence="2">
    <location>
        <position position="51"/>
    </location>
</feature>
<evidence type="ECO:0000313" key="2">
    <source>
        <dbReference type="EMBL" id="KAH9322333.1"/>
    </source>
</evidence>
<feature type="compositionally biased region" description="Polar residues" evidence="1">
    <location>
        <begin position="31"/>
        <end position="51"/>
    </location>
</feature>
<proteinExistence type="predicted"/>
<feature type="region of interest" description="Disordered" evidence="1">
    <location>
        <begin position="1"/>
        <end position="51"/>
    </location>
</feature>
<dbReference type="Proteomes" id="UP000824469">
    <property type="component" value="Unassembled WGS sequence"/>
</dbReference>
<feature type="non-terminal residue" evidence="2">
    <location>
        <position position="1"/>
    </location>
</feature>
<reference evidence="2 3" key="1">
    <citation type="journal article" date="2021" name="Nat. Plants">
        <title>The Taxus genome provides insights into paclitaxel biosynthesis.</title>
        <authorList>
            <person name="Xiong X."/>
            <person name="Gou J."/>
            <person name="Liao Q."/>
            <person name="Li Y."/>
            <person name="Zhou Q."/>
            <person name="Bi G."/>
            <person name="Li C."/>
            <person name="Du R."/>
            <person name="Wang X."/>
            <person name="Sun T."/>
            <person name="Guo L."/>
            <person name="Liang H."/>
            <person name="Lu P."/>
            <person name="Wu Y."/>
            <person name="Zhang Z."/>
            <person name="Ro D.K."/>
            <person name="Shang Y."/>
            <person name="Huang S."/>
            <person name="Yan J."/>
        </authorList>
    </citation>
    <scope>NUCLEOTIDE SEQUENCE [LARGE SCALE GENOMIC DNA]</scope>
    <source>
        <strain evidence="2">Ta-2019</strain>
    </source>
</reference>
<keyword evidence="3" id="KW-1185">Reference proteome</keyword>
<feature type="compositionally biased region" description="Polar residues" evidence="1">
    <location>
        <begin position="12"/>
        <end position="23"/>
    </location>
</feature>
<evidence type="ECO:0000313" key="3">
    <source>
        <dbReference type="Proteomes" id="UP000824469"/>
    </source>
</evidence>
<protein>
    <submittedName>
        <fullName evidence="2">Uncharacterized protein</fullName>
    </submittedName>
</protein>
<gene>
    <name evidence="2" type="ORF">KI387_016972</name>
</gene>